<accession>A0A4V1QRV3</accession>
<name>A0A4V1QRV3_9MICO</name>
<gene>
    <name evidence="2" type="ORF">ESO86_11215</name>
</gene>
<dbReference type="EMBL" id="SDPL01000222">
    <property type="protein sequence ID" value="RXZ46193.1"/>
    <property type="molecule type" value="Genomic_DNA"/>
</dbReference>
<dbReference type="Proteomes" id="UP000292881">
    <property type="component" value="Unassembled WGS sequence"/>
</dbReference>
<dbReference type="AlphaFoldDB" id="A0A4V1QRV3"/>
<keyword evidence="2" id="KW-0378">Hydrolase</keyword>
<dbReference type="Pfam" id="PF12695">
    <property type="entry name" value="Abhydrolase_5"/>
    <property type="match status" value="1"/>
</dbReference>
<feature type="domain" description="Alpha/beta hydrolase fold-5" evidence="1">
    <location>
        <begin position="68"/>
        <end position="232"/>
    </location>
</feature>
<dbReference type="Gene3D" id="3.40.50.1820">
    <property type="entry name" value="alpha/beta hydrolase"/>
    <property type="match status" value="1"/>
</dbReference>
<sequence length="252" mass="25730">MRRAGAVIVGVLGVVALAVVGFLVWSHTVFSGEREASLDAWRSAAVEISRTDSGFLLEPAAAGADLGLVFIPGAKVEPSAYLYKLSGIVEETGMTVVVTHPTLNLAFFDTRPLEAFTEAAPDVSRWMVGGHSLGGVRACQLVEGGADDAAPDVVGLVLFGSYCANDLSGTDLAVLSLVGEHDGLSTPEKVASAAHLLPADAESVLIAGANHAAFGDYGPQPGDGVATADRQAVRDEISGAVKEFLGTSGLAG</sequence>
<dbReference type="GO" id="GO:0016787">
    <property type="term" value="F:hydrolase activity"/>
    <property type="evidence" value="ECO:0007669"/>
    <property type="project" value="UniProtKB-KW"/>
</dbReference>
<evidence type="ECO:0000259" key="1">
    <source>
        <dbReference type="Pfam" id="PF12695"/>
    </source>
</evidence>
<proteinExistence type="predicted"/>
<keyword evidence="3" id="KW-1185">Reference proteome</keyword>
<evidence type="ECO:0000313" key="2">
    <source>
        <dbReference type="EMBL" id="RXZ46193.1"/>
    </source>
</evidence>
<protein>
    <submittedName>
        <fullName evidence="2">Alpha/beta hydrolase</fullName>
    </submittedName>
</protein>
<evidence type="ECO:0000313" key="3">
    <source>
        <dbReference type="Proteomes" id="UP000292881"/>
    </source>
</evidence>
<dbReference type="OrthoDB" id="9780932at2"/>
<dbReference type="InterPro" id="IPR029058">
    <property type="entry name" value="AB_hydrolase_fold"/>
</dbReference>
<organism evidence="2 3">
    <name type="scientific">Agromyces binzhouensis</name>
    <dbReference type="NCBI Taxonomy" id="1817495"/>
    <lineage>
        <taxon>Bacteria</taxon>
        <taxon>Bacillati</taxon>
        <taxon>Actinomycetota</taxon>
        <taxon>Actinomycetes</taxon>
        <taxon>Micrococcales</taxon>
        <taxon>Microbacteriaceae</taxon>
        <taxon>Agromyces</taxon>
    </lineage>
</organism>
<dbReference type="RefSeq" id="WP_129235036.1">
    <property type="nucleotide sequence ID" value="NZ_SDPL01000222.1"/>
</dbReference>
<comment type="caution">
    <text evidence="2">The sequence shown here is derived from an EMBL/GenBank/DDBJ whole genome shotgun (WGS) entry which is preliminary data.</text>
</comment>
<dbReference type="InterPro" id="IPR029059">
    <property type="entry name" value="AB_hydrolase_5"/>
</dbReference>
<reference evidence="2 3" key="1">
    <citation type="submission" date="2019-01" db="EMBL/GenBank/DDBJ databases">
        <authorList>
            <person name="Li J."/>
        </authorList>
    </citation>
    <scope>NUCLEOTIDE SEQUENCE [LARGE SCALE GENOMIC DNA]</scope>
    <source>
        <strain evidence="2 3">CGMCC 4.7180</strain>
    </source>
</reference>
<dbReference type="SUPFAM" id="SSF53474">
    <property type="entry name" value="alpha/beta-Hydrolases"/>
    <property type="match status" value="1"/>
</dbReference>